<dbReference type="GO" id="GO:0016887">
    <property type="term" value="F:ATP hydrolysis activity"/>
    <property type="evidence" value="ECO:0007669"/>
    <property type="project" value="InterPro"/>
</dbReference>
<evidence type="ECO:0000313" key="6">
    <source>
        <dbReference type="EMBL" id="CAD7620081.1"/>
    </source>
</evidence>
<dbReference type="Pfam" id="PF00005">
    <property type="entry name" value="ABC_tran"/>
    <property type="match status" value="1"/>
</dbReference>
<dbReference type="OrthoDB" id="2110130at2759"/>
<dbReference type="InterPro" id="IPR036525">
    <property type="entry name" value="Tubulin/FtsZ_GTPase_sf"/>
</dbReference>
<dbReference type="InterPro" id="IPR050611">
    <property type="entry name" value="ABCF"/>
</dbReference>
<dbReference type="PANTHER" id="PTHR19211:SF14">
    <property type="entry name" value="ATP-BINDING CASSETTE SUB-FAMILY F MEMBER 1"/>
    <property type="match status" value="1"/>
</dbReference>
<dbReference type="Gene3D" id="3.40.50.1440">
    <property type="entry name" value="Tubulin/FtsZ, GTPase domain"/>
    <property type="match status" value="1"/>
</dbReference>
<feature type="domain" description="ABC transporter" evidence="5">
    <location>
        <begin position="3"/>
        <end position="311"/>
    </location>
</feature>
<keyword evidence="4" id="KW-0067">ATP-binding</keyword>
<keyword evidence="3" id="KW-0547">Nucleotide-binding</keyword>
<evidence type="ECO:0000256" key="3">
    <source>
        <dbReference type="ARBA" id="ARBA00022741"/>
    </source>
</evidence>
<dbReference type="Pfam" id="PF12848">
    <property type="entry name" value="ABC_tran_Xtn"/>
    <property type="match status" value="1"/>
</dbReference>
<accession>A0A7R9PU87</accession>
<dbReference type="GO" id="GO:0005524">
    <property type="term" value="F:ATP binding"/>
    <property type="evidence" value="ECO:0007669"/>
    <property type="project" value="UniProtKB-KW"/>
</dbReference>
<organism evidence="6">
    <name type="scientific">Medioppia subpectinata</name>
    <dbReference type="NCBI Taxonomy" id="1979941"/>
    <lineage>
        <taxon>Eukaryota</taxon>
        <taxon>Metazoa</taxon>
        <taxon>Ecdysozoa</taxon>
        <taxon>Arthropoda</taxon>
        <taxon>Chelicerata</taxon>
        <taxon>Arachnida</taxon>
        <taxon>Acari</taxon>
        <taxon>Acariformes</taxon>
        <taxon>Sarcoptiformes</taxon>
        <taxon>Oribatida</taxon>
        <taxon>Brachypylina</taxon>
        <taxon>Oppioidea</taxon>
        <taxon>Oppiidae</taxon>
        <taxon>Medioppia</taxon>
    </lineage>
</organism>
<dbReference type="InterPro" id="IPR027417">
    <property type="entry name" value="P-loop_NTPase"/>
</dbReference>
<dbReference type="PANTHER" id="PTHR19211">
    <property type="entry name" value="ATP-BINDING TRANSPORT PROTEIN-RELATED"/>
    <property type="match status" value="1"/>
</dbReference>
<dbReference type="EMBL" id="CAJPIZ010000122">
    <property type="protein sequence ID" value="CAG2100511.1"/>
    <property type="molecule type" value="Genomic_DNA"/>
</dbReference>
<gene>
    <name evidence="6" type="ORF">OSB1V03_LOCUS577</name>
</gene>
<dbReference type="InterPro" id="IPR003439">
    <property type="entry name" value="ABC_transporter-like_ATP-bd"/>
</dbReference>
<dbReference type="PROSITE" id="PS50893">
    <property type="entry name" value="ABC_TRANSPORTER_2"/>
    <property type="match status" value="1"/>
</dbReference>
<evidence type="ECO:0000256" key="1">
    <source>
        <dbReference type="ARBA" id="ARBA00011054"/>
    </source>
</evidence>
<keyword evidence="7" id="KW-1185">Reference proteome</keyword>
<evidence type="ECO:0000313" key="7">
    <source>
        <dbReference type="Proteomes" id="UP000759131"/>
    </source>
</evidence>
<dbReference type="InterPro" id="IPR032781">
    <property type="entry name" value="ABC_tran_Xtn"/>
</dbReference>
<reference evidence="6" key="1">
    <citation type="submission" date="2020-11" db="EMBL/GenBank/DDBJ databases">
        <authorList>
            <person name="Tran Van P."/>
        </authorList>
    </citation>
    <scope>NUCLEOTIDE SEQUENCE</scope>
</reference>
<dbReference type="AlphaFoldDB" id="A0A7R9PU87"/>
<dbReference type="SUPFAM" id="SSF52540">
    <property type="entry name" value="P-loop containing nucleoside triphosphate hydrolases"/>
    <property type="match status" value="2"/>
</dbReference>
<evidence type="ECO:0000256" key="4">
    <source>
        <dbReference type="ARBA" id="ARBA00022840"/>
    </source>
</evidence>
<name>A0A7R9PU87_9ACAR</name>
<dbReference type="InterPro" id="IPR003593">
    <property type="entry name" value="AAA+_ATPase"/>
</dbReference>
<evidence type="ECO:0000256" key="2">
    <source>
        <dbReference type="ARBA" id="ARBA00022737"/>
    </source>
</evidence>
<comment type="similarity">
    <text evidence="1">Belongs to the ABC transporter superfamily. ABCF family. EF3 subfamily.</text>
</comment>
<keyword evidence="2" id="KW-0677">Repeat</keyword>
<sequence>MDLKYGLVGKNGAGKTTLLRALRKKQFGIPKAMRVHLIKQEFNSNKTVIEYVGMDGGGWRMRVQLAKAIHKNPELLLLDEPTNFLDIETITFLEEFIKLYNEQQAEIEHLMSFINRFRANAARSSQAQSRMKVLEKMKKLEMPKVEHKLRFRFQSDKLSSELINSDSRIVIVGENGQDQLNMSMDAVTYLMQFYPLEESRRRMSNFGLINNQQISTLSGGQKSRLAFARMDVSNLLILDEPTNHLDIVAISALSEAINEYKGAVICVSHDMTFLEECFNEVYVCEEGSLFRYNGTPEDYKDELRMKISQMAQKIALCPMNLTLQTASTLNNFLIIDSFESDMIITIGFVKYWGSFFSSKSDCLPFTITSVPLANFPPTPKKLFLDGSTFIRQQETLVTRYHKAKPLQQILMSPYLSCLDMLHSILKVQKIIHIQAGQCGNQIGTKFWETISQEHGVNEAGLYQGVSDLQKDRVESKNAPGGVRTRVLSITLLIIIYRALATELQEHARYYNLR</sequence>
<dbReference type="EMBL" id="OC854697">
    <property type="protein sequence ID" value="CAD7620081.1"/>
    <property type="molecule type" value="Genomic_DNA"/>
</dbReference>
<dbReference type="Proteomes" id="UP000759131">
    <property type="component" value="Unassembled WGS sequence"/>
</dbReference>
<proteinExistence type="inferred from homology"/>
<dbReference type="Gene3D" id="3.40.50.300">
    <property type="entry name" value="P-loop containing nucleotide triphosphate hydrolases"/>
    <property type="match status" value="3"/>
</dbReference>
<evidence type="ECO:0000259" key="5">
    <source>
        <dbReference type="PROSITE" id="PS50893"/>
    </source>
</evidence>
<dbReference type="SMART" id="SM00382">
    <property type="entry name" value="AAA"/>
    <property type="match status" value="1"/>
</dbReference>
<dbReference type="SUPFAM" id="SSF52490">
    <property type="entry name" value="Tubulin nucleotide-binding domain-like"/>
    <property type="match status" value="1"/>
</dbReference>
<protein>
    <recommendedName>
        <fullName evidence="5">ABC transporter domain-containing protein</fullName>
    </recommendedName>
</protein>